<evidence type="ECO:0000259" key="2">
    <source>
        <dbReference type="Pfam" id="PF16884"/>
    </source>
</evidence>
<reference evidence="3" key="2">
    <citation type="journal article" date="2024" name="Plant">
        <title>Genomic evolution and insights into agronomic trait innovations of Sesamum species.</title>
        <authorList>
            <person name="Miao H."/>
            <person name="Wang L."/>
            <person name="Qu L."/>
            <person name="Liu H."/>
            <person name="Sun Y."/>
            <person name="Le M."/>
            <person name="Wang Q."/>
            <person name="Wei S."/>
            <person name="Zheng Y."/>
            <person name="Lin W."/>
            <person name="Duan Y."/>
            <person name="Cao H."/>
            <person name="Xiong S."/>
            <person name="Wang X."/>
            <person name="Wei L."/>
            <person name="Li C."/>
            <person name="Ma Q."/>
            <person name="Ju M."/>
            <person name="Zhao R."/>
            <person name="Li G."/>
            <person name="Mu C."/>
            <person name="Tian Q."/>
            <person name="Mei H."/>
            <person name="Zhang T."/>
            <person name="Gao T."/>
            <person name="Zhang H."/>
        </authorList>
    </citation>
    <scope>NUCLEOTIDE SEQUENCE</scope>
    <source>
        <strain evidence="3">G02</strain>
    </source>
</reference>
<dbReference type="Pfam" id="PF16884">
    <property type="entry name" value="ADH_N_2"/>
    <property type="match status" value="1"/>
</dbReference>
<evidence type="ECO:0000313" key="3">
    <source>
        <dbReference type="EMBL" id="KAL0374316.1"/>
    </source>
</evidence>
<dbReference type="InterPro" id="IPR011032">
    <property type="entry name" value="GroES-like_sf"/>
</dbReference>
<evidence type="ECO:0000256" key="1">
    <source>
        <dbReference type="ARBA" id="ARBA00023002"/>
    </source>
</evidence>
<accession>A0AAW2R2P6</accession>
<dbReference type="AlphaFoldDB" id="A0AAW2R2P6"/>
<dbReference type="EMBL" id="JACGWJ010000014">
    <property type="protein sequence ID" value="KAL0374316.1"/>
    <property type="molecule type" value="Genomic_DNA"/>
</dbReference>
<proteinExistence type="predicted"/>
<protein>
    <recommendedName>
        <fullName evidence="2">Oxidoreductase N-terminal domain-containing protein</fullName>
    </recommendedName>
</protein>
<name>A0AAW2R2P6_SESRA</name>
<dbReference type="GO" id="GO:0016628">
    <property type="term" value="F:oxidoreductase activity, acting on the CH-CH group of donors, NAD or NADP as acceptor"/>
    <property type="evidence" value="ECO:0007669"/>
    <property type="project" value="InterPro"/>
</dbReference>
<dbReference type="InterPro" id="IPR045010">
    <property type="entry name" value="MDR_fam"/>
</dbReference>
<dbReference type="Gene3D" id="3.90.180.10">
    <property type="entry name" value="Medium-chain alcohol dehydrogenases, catalytic domain"/>
    <property type="match status" value="1"/>
</dbReference>
<dbReference type="PANTHER" id="PTHR43205:SF12">
    <property type="entry name" value="OS06G0602900 PROTEIN"/>
    <property type="match status" value="1"/>
</dbReference>
<comment type="caution">
    <text evidence="3">The sequence shown here is derived from an EMBL/GenBank/DDBJ whole genome shotgun (WGS) entry which is preliminary data.</text>
</comment>
<reference evidence="3" key="1">
    <citation type="submission" date="2020-06" db="EMBL/GenBank/DDBJ databases">
        <authorList>
            <person name="Li T."/>
            <person name="Hu X."/>
            <person name="Zhang T."/>
            <person name="Song X."/>
            <person name="Zhang H."/>
            <person name="Dai N."/>
            <person name="Sheng W."/>
            <person name="Hou X."/>
            <person name="Wei L."/>
        </authorList>
    </citation>
    <scope>NUCLEOTIDE SEQUENCE</scope>
    <source>
        <strain evidence="3">G02</strain>
        <tissue evidence="3">Leaf</tissue>
    </source>
</reference>
<gene>
    <name evidence="3" type="ORF">Sradi_3347300</name>
</gene>
<feature type="domain" description="Oxidoreductase N-terminal" evidence="2">
    <location>
        <begin position="7"/>
        <end position="126"/>
    </location>
</feature>
<dbReference type="PANTHER" id="PTHR43205">
    <property type="entry name" value="PROSTAGLANDIN REDUCTASE"/>
    <property type="match status" value="1"/>
</dbReference>
<organism evidence="3">
    <name type="scientific">Sesamum radiatum</name>
    <name type="common">Black benniseed</name>
    <dbReference type="NCBI Taxonomy" id="300843"/>
    <lineage>
        <taxon>Eukaryota</taxon>
        <taxon>Viridiplantae</taxon>
        <taxon>Streptophyta</taxon>
        <taxon>Embryophyta</taxon>
        <taxon>Tracheophyta</taxon>
        <taxon>Spermatophyta</taxon>
        <taxon>Magnoliopsida</taxon>
        <taxon>eudicotyledons</taxon>
        <taxon>Gunneridae</taxon>
        <taxon>Pentapetalae</taxon>
        <taxon>asterids</taxon>
        <taxon>lamiids</taxon>
        <taxon>Lamiales</taxon>
        <taxon>Pedaliaceae</taxon>
        <taxon>Sesamum</taxon>
    </lineage>
</organism>
<dbReference type="SUPFAM" id="SSF50129">
    <property type="entry name" value="GroES-like"/>
    <property type="match status" value="1"/>
</dbReference>
<dbReference type="InterPro" id="IPR041694">
    <property type="entry name" value="ADH_N_2"/>
</dbReference>
<sequence>MEVRNKYVTTKNHIDGAPNASDFCICEELVSVKLQTADDHEGNSDDVVVVQNLYVSIDPYQINRMKTHSCSHNVVPAGSAVLPGQVISAGGVGRVVDSANPNFKAGDVVSGSLNWGEYTVVKGGRFLQKLDTSLGFPLSYYAGGVLGLSCGQRCHGCCPRQDKFYKKE</sequence>
<keyword evidence="1" id="KW-0560">Oxidoreductase</keyword>